<dbReference type="Proteomes" id="UP001163823">
    <property type="component" value="Chromosome 6"/>
</dbReference>
<feature type="transmembrane region" description="Helical" evidence="2">
    <location>
        <begin position="170"/>
        <end position="202"/>
    </location>
</feature>
<evidence type="ECO:0000313" key="3">
    <source>
        <dbReference type="EMBL" id="KAJ7966524.1"/>
    </source>
</evidence>
<evidence type="ECO:0000256" key="2">
    <source>
        <dbReference type="SAM" id="Phobius"/>
    </source>
</evidence>
<dbReference type="KEGG" id="qsa:O6P43_015982"/>
<dbReference type="PANTHER" id="PTHR35275:SF1">
    <property type="entry name" value="OS07G0585900 PROTEIN"/>
    <property type="match status" value="1"/>
</dbReference>
<gene>
    <name evidence="3" type="ORF">O6P43_015982</name>
</gene>
<dbReference type="AlphaFoldDB" id="A0AAD7PTG4"/>
<organism evidence="3 4">
    <name type="scientific">Quillaja saponaria</name>
    <name type="common">Soap bark tree</name>
    <dbReference type="NCBI Taxonomy" id="32244"/>
    <lineage>
        <taxon>Eukaryota</taxon>
        <taxon>Viridiplantae</taxon>
        <taxon>Streptophyta</taxon>
        <taxon>Embryophyta</taxon>
        <taxon>Tracheophyta</taxon>
        <taxon>Spermatophyta</taxon>
        <taxon>Magnoliopsida</taxon>
        <taxon>eudicotyledons</taxon>
        <taxon>Gunneridae</taxon>
        <taxon>Pentapetalae</taxon>
        <taxon>rosids</taxon>
        <taxon>fabids</taxon>
        <taxon>Fabales</taxon>
        <taxon>Quillajaceae</taxon>
        <taxon>Quillaja</taxon>
    </lineage>
</organism>
<protein>
    <submittedName>
        <fullName evidence="3">ZCF37</fullName>
    </submittedName>
</protein>
<evidence type="ECO:0000256" key="1">
    <source>
        <dbReference type="SAM" id="MobiDB-lite"/>
    </source>
</evidence>
<reference evidence="3" key="1">
    <citation type="journal article" date="2023" name="Science">
        <title>Elucidation of the pathway for biosynthesis of saponin adjuvants from the soapbark tree.</title>
        <authorList>
            <person name="Reed J."/>
            <person name="Orme A."/>
            <person name="El-Demerdash A."/>
            <person name="Owen C."/>
            <person name="Martin L.B.B."/>
            <person name="Misra R.C."/>
            <person name="Kikuchi S."/>
            <person name="Rejzek M."/>
            <person name="Martin A.C."/>
            <person name="Harkess A."/>
            <person name="Leebens-Mack J."/>
            <person name="Louveau T."/>
            <person name="Stephenson M.J."/>
            <person name="Osbourn A."/>
        </authorList>
    </citation>
    <scope>NUCLEOTIDE SEQUENCE</scope>
    <source>
        <strain evidence="3">S10</strain>
    </source>
</reference>
<keyword evidence="2" id="KW-0812">Transmembrane</keyword>
<dbReference type="InterPro" id="IPR045880">
    <property type="entry name" value="ZCF37"/>
</dbReference>
<feature type="region of interest" description="Disordered" evidence="1">
    <location>
        <begin position="14"/>
        <end position="50"/>
    </location>
</feature>
<proteinExistence type="predicted"/>
<keyword evidence="4" id="KW-1185">Reference proteome</keyword>
<evidence type="ECO:0000313" key="4">
    <source>
        <dbReference type="Proteomes" id="UP001163823"/>
    </source>
</evidence>
<sequence>MLSTFICGTFHHEEDETWNTSPGSTPRKSRRNNSFSKSHNKDSKNPYSTRGLDTFSALLAELEEKRQKIYSQMDSQNISFVRFAYRNSKDCVPVVVKLKPEEEKINNIEVKQLPHPISKAMDKSPTDQSSVAVNCETNQPKLEAAGNKVEKKQSFSWNTIKLDKWRRPSYYLPLFIVLILVFLAVFGRSFAILCTSIGWYLVPTLKDSSRTRRSVKKKDYVRRLSEKKMVSDGISSPRKHFHQKSW</sequence>
<dbReference type="EMBL" id="JARAOO010000006">
    <property type="protein sequence ID" value="KAJ7966524.1"/>
    <property type="molecule type" value="Genomic_DNA"/>
</dbReference>
<dbReference type="PANTHER" id="PTHR35275">
    <property type="entry name" value="ZCF37"/>
    <property type="match status" value="1"/>
</dbReference>
<accession>A0AAD7PTG4</accession>
<comment type="caution">
    <text evidence="3">The sequence shown here is derived from an EMBL/GenBank/DDBJ whole genome shotgun (WGS) entry which is preliminary data.</text>
</comment>
<keyword evidence="2" id="KW-1133">Transmembrane helix</keyword>
<keyword evidence="2" id="KW-0472">Membrane</keyword>
<name>A0AAD7PTG4_QUISA</name>